<protein>
    <submittedName>
        <fullName evidence="2">Aspartyl protease</fullName>
    </submittedName>
</protein>
<sequence>MDFRITTITCKECFKKLEKEKRNQQREARVGTKKCHRCYERKVVGSFETARICKACFWQGKEATEMICEQCGIKKPSSEYYKSGRYHLFQKKCKLCENVRRQSLKCAKYSIQDDYFDVIDHPNKAYFLGFLYADGYNSQKTGKVKVHLSSKDADLLYKFQKALGMNNPLYDINKTRGEKHFTYKCLMICNLRISDSLAKWGCFQNKTYTLTFPKWLEENHIPHFIRGYFDGDGCLTGSMDKKWGKFKWCMSITGNREFIYALKRVTNKYIKINGSFNVRHPESPTVGVSWVFKGRNQIQRFLDWIYQDSDLYLDRKYQYYQRFLQKLPKYPI</sequence>
<dbReference type="InterPro" id="IPR027434">
    <property type="entry name" value="Homing_endonucl"/>
</dbReference>
<dbReference type="SUPFAM" id="SSF55608">
    <property type="entry name" value="Homing endonucleases"/>
    <property type="match status" value="2"/>
</dbReference>
<name>A0A481Z795_9VIRU</name>
<feature type="domain" description="DOD-type homing endonuclease" evidence="1">
    <location>
        <begin position="127"/>
        <end position="267"/>
    </location>
</feature>
<dbReference type="EMBL" id="MK500565">
    <property type="protein sequence ID" value="QBK91738.1"/>
    <property type="molecule type" value="Genomic_DNA"/>
</dbReference>
<reference evidence="2" key="1">
    <citation type="journal article" date="2019" name="MBio">
        <title>Virus Genomes from Deep Sea Sediments Expand the Ocean Megavirome and Support Independent Origins of Viral Gigantism.</title>
        <authorList>
            <person name="Backstrom D."/>
            <person name="Yutin N."/>
            <person name="Jorgensen S.L."/>
            <person name="Dharamshi J."/>
            <person name="Homa F."/>
            <person name="Zaremba-Niedwiedzka K."/>
            <person name="Spang A."/>
            <person name="Wolf Y.I."/>
            <person name="Koonin E.V."/>
            <person name="Ettema T.J."/>
        </authorList>
    </citation>
    <scope>NUCLEOTIDE SEQUENCE</scope>
</reference>
<organism evidence="2">
    <name type="scientific">Pithovirus LCPAC304</name>
    <dbReference type="NCBI Taxonomy" id="2506594"/>
    <lineage>
        <taxon>Viruses</taxon>
        <taxon>Pithoviruses</taxon>
    </lineage>
</organism>
<dbReference type="InterPro" id="IPR004860">
    <property type="entry name" value="LAGLIDADG_dom"/>
</dbReference>
<dbReference type="GO" id="GO:0006508">
    <property type="term" value="P:proteolysis"/>
    <property type="evidence" value="ECO:0007669"/>
    <property type="project" value="UniProtKB-KW"/>
</dbReference>
<dbReference type="GO" id="GO:0008233">
    <property type="term" value="F:peptidase activity"/>
    <property type="evidence" value="ECO:0007669"/>
    <property type="project" value="UniProtKB-KW"/>
</dbReference>
<dbReference type="PROSITE" id="PS50819">
    <property type="entry name" value="INTEIN_ENDONUCLEASE"/>
    <property type="match status" value="1"/>
</dbReference>
<keyword evidence="2" id="KW-0645">Protease</keyword>
<proteinExistence type="predicted"/>
<dbReference type="InterPro" id="IPR004042">
    <property type="entry name" value="Intein_endonuc_central"/>
</dbReference>
<evidence type="ECO:0000313" key="2">
    <source>
        <dbReference type="EMBL" id="QBK91738.1"/>
    </source>
</evidence>
<accession>A0A481Z795</accession>
<dbReference type="Pfam" id="PF14528">
    <property type="entry name" value="LAGLIDADG_3"/>
    <property type="match status" value="1"/>
</dbReference>
<evidence type="ECO:0000259" key="1">
    <source>
        <dbReference type="PROSITE" id="PS50819"/>
    </source>
</evidence>
<dbReference type="Gene3D" id="3.10.28.10">
    <property type="entry name" value="Homing endonucleases"/>
    <property type="match status" value="1"/>
</dbReference>
<gene>
    <name evidence="2" type="ORF">LCPAC304_00640</name>
</gene>
<dbReference type="GO" id="GO:0004519">
    <property type="term" value="F:endonuclease activity"/>
    <property type="evidence" value="ECO:0007669"/>
    <property type="project" value="InterPro"/>
</dbReference>
<keyword evidence="2" id="KW-0378">Hydrolase</keyword>